<keyword evidence="4" id="KW-1185">Reference proteome</keyword>
<evidence type="ECO:0000313" key="3">
    <source>
        <dbReference type="EMBL" id="MBU8873891.1"/>
    </source>
</evidence>
<proteinExistence type="inferred from homology"/>
<dbReference type="InterPro" id="IPR005064">
    <property type="entry name" value="BUG"/>
</dbReference>
<name>A0ABS6IHS7_9HYPH</name>
<dbReference type="CDD" id="cd07012">
    <property type="entry name" value="PBP2_Bug_TTT"/>
    <property type="match status" value="1"/>
</dbReference>
<dbReference type="PANTHER" id="PTHR42928:SF5">
    <property type="entry name" value="BLR1237 PROTEIN"/>
    <property type="match status" value="1"/>
</dbReference>
<dbReference type="RefSeq" id="WP_216958471.1">
    <property type="nucleotide sequence ID" value="NZ_JAHOPB010000001.1"/>
</dbReference>
<feature type="chain" id="PRO_5045757560" evidence="2">
    <location>
        <begin position="25"/>
        <end position="325"/>
    </location>
</feature>
<organism evidence="3 4">
    <name type="scientific">Reyranella humidisoli</name>
    <dbReference type="NCBI Taxonomy" id="2849149"/>
    <lineage>
        <taxon>Bacteria</taxon>
        <taxon>Pseudomonadati</taxon>
        <taxon>Pseudomonadota</taxon>
        <taxon>Alphaproteobacteria</taxon>
        <taxon>Hyphomicrobiales</taxon>
        <taxon>Reyranellaceae</taxon>
        <taxon>Reyranella</taxon>
    </lineage>
</organism>
<comment type="similarity">
    <text evidence="1">Belongs to the UPF0065 (bug) family.</text>
</comment>
<reference evidence="3 4" key="1">
    <citation type="submission" date="2021-06" db="EMBL/GenBank/DDBJ databases">
        <authorList>
            <person name="Lee D.H."/>
        </authorList>
    </citation>
    <scope>NUCLEOTIDE SEQUENCE [LARGE SCALE GENOMIC DNA]</scope>
    <source>
        <strain evidence="3 4">MMS21-HV4-11</strain>
    </source>
</reference>
<evidence type="ECO:0000256" key="2">
    <source>
        <dbReference type="SAM" id="SignalP"/>
    </source>
</evidence>
<feature type="signal peptide" evidence="2">
    <location>
        <begin position="1"/>
        <end position="24"/>
    </location>
</feature>
<keyword evidence="2" id="KW-0732">Signal</keyword>
<dbReference type="PANTHER" id="PTHR42928">
    <property type="entry name" value="TRICARBOXYLATE-BINDING PROTEIN"/>
    <property type="match status" value="1"/>
</dbReference>
<dbReference type="EMBL" id="JAHOPB010000001">
    <property type="protein sequence ID" value="MBU8873891.1"/>
    <property type="molecule type" value="Genomic_DNA"/>
</dbReference>
<protein>
    <submittedName>
        <fullName evidence="3">Tripartite tricarboxylate transporter substrate binding protein</fullName>
    </submittedName>
</protein>
<comment type="caution">
    <text evidence="3">The sequence shown here is derived from an EMBL/GenBank/DDBJ whole genome shotgun (WGS) entry which is preliminary data.</text>
</comment>
<dbReference type="Proteomes" id="UP000727907">
    <property type="component" value="Unassembled WGS sequence"/>
</dbReference>
<evidence type="ECO:0000256" key="1">
    <source>
        <dbReference type="ARBA" id="ARBA00006987"/>
    </source>
</evidence>
<dbReference type="Pfam" id="PF03401">
    <property type="entry name" value="TctC"/>
    <property type="match status" value="1"/>
</dbReference>
<dbReference type="PIRSF" id="PIRSF017082">
    <property type="entry name" value="YflP"/>
    <property type="match status" value="1"/>
</dbReference>
<accession>A0ABS6IHS7</accession>
<sequence>MRRFLLGATALFLCAASAVFPAAAQDWPTRPITIVMGFPPGSGTDVVARVLQPLLDKALGQRIVIDYKAGAGGNVASEFVANARPDGYTFLLGTAGTHGINAALYSKLPFDPEKDFTPISTLVDVSNVLAINPKAIDAKDVKDFIAKVKAAPGKYNYASTGNGAGTHLAFAEFNAKAGLDMVHVPYKGSPDAIQSVLNGDTCCIFAQVQIAMPQAAAGKMRLLGVSTKQRVPAIPDVPTIDEAGLPGFDSYTWFGLFAPKGLDPAIALKMNLAIKTALADAGVQKKLVELGNTPRYETIEQFQATVKRDRAKWADVVKTVGAKIE</sequence>
<gene>
    <name evidence="3" type="ORF">KQ910_08955</name>
</gene>
<evidence type="ECO:0000313" key="4">
    <source>
        <dbReference type="Proteomes" id="UP000727907"/>
    </source>
</evidence>